<dbReference type="EMBL" id="CBTN010000077">
    <property type="protein sequence ID" value="CDH59854.1"/>
    <property type="molecule type" value="Genomic_DNA"/>
</dbReference>
<dbReference type="InterPro" id="IPR032675">
    <property type="entry name" value="LRR_dom_sf"/>
</dbReference>
<feature type="compositionally biased region" description="Basic and acidic residues" evidence="1">
    <location>
        <begin position="625"/>
        <end position="643"/>
    </location>
</feature>
<feature type="compositionally biased region" description="Low complexity" evidence="1">
    <location>
        <begin position="775"/>
        <end position="793"/>
    </location>
</feature>
<evidence type="ECO:0000313" key="2">
    <source>
        <dbReference type="EMBL" id="CDH59854.1"/>
    </source>
</evidence>
<protein>
    <recommendedName>
        <fullName evidence="4">F-box domain-containing protein</fullName>
    </recommendedName>
</protein>
<evidence type="ECO:0000256" key="1">
    <source>
        <dbReference type="SAM" id="MobiDB-lite"/>
    </source>
</evidence>
<feature type="region of interest" description="Disordered" evidence="1">
    <location>
        <begin position="538"/>
        <end position="696"/>
    </location>
</feature>
<dbReference type="AlphaFoldDB" id="A0A068SC32"/>
<feature type="compositionally biased region" description="Polar residues" evidence="1">
    <location>
        <begin position="538"/>
        <end position="566"/>
    </location>
</feature>
<dbReference type="Proteomes" id="UP000027586">
    <property type="component" value="Unassembled WGS sequence"/>
</dbReference>
<dbReference type="GO" id="GO:0031146">
    <property type="term" value="P:SCF-dependent proteasomal ubiquitin-dependent protein catabolic process"/>
    <property type="evidence" value="ECO:0007669"/>
    <property type="project" value="TreeGrafter"/>
</dbReference>
<name>A0A068SC32_9FUNG</name>
<dbReference type="GO" id="GO:0019005">
    <property type="term" value="C:SCF ubiquitin ligase complex"/>
    <property type="evidence" value="ECO:0007669"/>
    <property type="project" value="TreeGrafter"/>
</dbReference>
<feature type="compositionally biased region" description="Low complexity" evidence="1">
    <location>
        <begin position="661"/>
        <end position="693"/>
    </location>
</feature>
<feature type="region of interest" description="Disordered" evidence="1">
    <location>
        <begin position="832"/>
        <end position="868"/>
    </location>
</feature>
<organism evidence="2 3">
    <name type="scientific">Lichtheimia corymbifera JMRC:FSU:9682</name>
    <dbReference type="NCBI Taxonomy" id="1263082"/>
    <lineage>
        <taxon>Eukaryota</taxon>
        <taxon>Fungi</taxon>
        <taxon>Fungi incertae sedis</taxon>
        <taxon>Mucoromycota</taxon>
        <taxon>Mucoromycotina</taxon>
        <taxon>Mucoromycetes</taxon>
        <taxon>Mucorales</taxon>
        <taxon>Lichtheimiaceae</taxon>
        <taxon>Lichtheimia</taxon>
    </lineage>
</organism>
<comment type="caution">
    <text evidence="2">The sequence shown here is derived from an EMBL/GenBank/DDBJ whole genome shotgun (WGS) entry which is preliminary data.</text>
</comment>
<feature type="compositionally biased region" description="Gly residues" evidence="1">
    <location>
        <begin position="651"/>
        <end position="660"/>
    </location>
</feature>
<dbReference type="PANTHER" id="PTHR13318:SF106">
    <property type="entry name" value="F-BOX_LRR-REPEAT PROTEIN 2"/>
    <property type="match status" value="1"/>
</dbReference>
<dbReference type="SUPFAM" id="SSF52047">
    <property type="entry name" value="RNI-like"/>
    <property type="match status" value="1"/>
</dbReference>
<feature type="compositionally biased region" description="Basic and acidic residues" evidence="1">
    <location>
        <begin position="859"/>
        <end position="868"/>
    </location>
</feature>
<dbReference type="Gene3D" id="3.80.10.10">
    <property type="entry name" value="Ribonuclease Inhibitor"/>
    <property type="match status" value="2"/>
</dbReference>
<proteinExistence type="predicted"/>
<dbReference type="VEuPathDB" id="FungiDB:LCOR_10655.1"/>
<gene>
    <name evidence="2" type="ORF">LCOR_10655.1</name>
</gene>
<feature type="region of interest" description="Disordered" evidence="1">
    <location>
        <begin position="775"/>
        <end position="794"/>
    </location>
</feature>
<evidence type="ECO:0008006" key="4">
    <source>
        <dbReference type="Google" id="ProtNLM"/>
    </source>
</evidence>
<evidence type="ECO:0000313" key="3">
    <source>
        <dbReference type="Proteomes" id="UP000027586"/>
    </source>
</evidence>
<reference evidence="2" key="1">
    <citation type="submission" date="2013-08" db="EMBL/GenBank/DDBJ databases">
        <title>Gene expansion shapes genome architecture in the human pathogen Lichtheimia corymbifera: an evolutionary genomics analysis in the ancient terrestrial Mucorales (Mucoromycotina).</title>
        <authorList>
            <person name="Schwartze V.U."/>
            <person name="Winter S."/>
            <person name="Shelest E."/>
            <person name="Marcet-Houben M."/>
            <person name="Horn F."/>
            <person name="Wehner S."/>
            <person name="Hoffmann K."/>
            <person name="Riege K."/>
            <person name="Sammeth M."/>
            <person name="Nowrousian M."/>
            <person name="Valiante V."/>
            <person name="Linde J."/>
            <person name="Jacobsen I.D."/>
            <person name="Marz M."/>
            <person name="Brakhage A.A."/>
            <person name="Gabaldon T."/>
            <person name="Bocker S."/>
            <person name="Voigt K."/>
        </authorList>
    </citation>
    <scope>NUCLEOTIDE SEQUENCE [LARGE SCALE GENOMIC DNA]</scope>
    <source>
        <strain evidence="2">FSU 9682</strain>
    </source>
</reference>
<dbReference type="STRING" id="1263082.A0A068SC32"/>
<dbReference type="PANTHER" id="PTHR13318">
    <property type="entry name" value="PARTNER OF PAIRED, ISOFORM B-RELATED"/>
    <property type="match status" value="1"/>
</dbReference>
<feature type="compositionally biased region" description="Polar residues" evidence="1">
    <location>
        <begin position="608"/>
        <end position="618"/>
    </location>
</feature>
<sequence length="890" mass="99270">MITEENLLSGLTLHGPKCLRFPNGVLERIFAMLPTQRDLRETCVVHRSWTMAALNVLWREPQFAGPVAFRGFLEAIHKNKQTALRVRNLNLCLSSAEQQQSRFVKNGFRASMRVIQQSHVNHARCPLASPQIIFAVLQQCEMVDTLSLYGWHLQSTHLRLIASHLPRLKSICIIGSPEDNSNQQSSSSSSSSPTMVPLLPASVTHIELFGSYFLHPSRYPALKVLRLSIATQTSIEKFLQGGLTTLQELTLSGATDIRDGHLCQLFDAFPNLHSFSLEDSRHITAQGIIMAIKDAQFLTDLLIRQHPDAPKKQPIYQQYDHMVSNHMTFSLRSITLAQLHIDDHQLCQILESSLSHIQHIYLSNCTYLTNQVATRLLQHASRLETLTIIHCKGVGPKALNILQDSPAAHSLRMLSFIGNGNSLQPADILNFVRSAAPHHLQQLVLRGYDNMVNTPFIARHARIYRHSRSTLDTMDFDRDGLLELAKERYTPEDRVVTGKEFVELANALNMEVSELEAIMDGIKKKSGQQHDQYPLTTTTHAEDSATSSDLQSATSNNAPSALNTPSLEGAKRHAILEIESSEDTDPTSYTSPEPASTCEEDDDHEPITKQQHLDNTVGQQQQQQQHEEKTTSPSDDSTHHEDESTFVSSTSGGGDLGGWGSTLDISWQSSRSSFGSRSTSDTSSNGSSGHPSTAAAASYEHAWRQVAKEAPIITGKRVPMADDMMPDGWGTPKQVVQWEDARLAYAHDVVEKQKSTTFWIKRDDGGWIKAADEAATTTTTTTTTPGAATASNTPRPHRKYYVEEKSPFPGFGWEESKNVHHSSLWELPIQPQEQEQSPVNTPIPDPTNVWPTRRRHNEKMHQKSTLRDQKFQQDGLISLQDGLAHNKSLI</sequence>
<dbReference type="OrthoDB" id="10257471at2759"/>
<keyword evidence="3" id="KW-1185">Reference proteome</keyword>
<accession>A0A068SC32</accession>